<dbReference type="PROSITE" id="PS51483">
    <property type="entry name" value="B5"/>
    <property type="match status" value="1"/>
</dbReference>
<comment type="subcellular location">
    <subcellularLocation>
        <location evidence="1 15">Cytoplasm</location>
    </subcellularLocation>
</comment>
<dbReference type="PROSITE" id="PS50886">
    <property type="entry name" value="TRBD"/>
    <property type="match status" value="1"/>
</dbReference>
<dbReference type="InterPro" id="IPR033714">
    <property type="entry name" value="tRNA_bind_bactPheRS"/>
</dbReference>
<feature type="binding site" evidence="15">
    <location>
        <position position="467"/>
    </location>
    <ligand>
        <name>Mg(2+)</name>
        <dbReference type="ChEBI" id="CHEBI:18420"/>
        <note>shared with alpha subunit</note>
    </ligand>
</feature>
<evidence type="ECO:0000256" key="10">
    <source>
        <dbReference type="ARBA" id="ARBA00022842"/>
    </source>
</evidence>
<dbReference type="SUPFAM" id="SSF56037">
    <property type="entry name" value="PheT/TilS domain"/>
    <property type="match status" value="1"/>
</dbReference>
<gene>
    <name evidence="15" type="primary">pheT</name>
    <name evidence="20" type="ORF">COV59_04135</name>
</gene>
<evidence type="ECO:0000313" key="21">
    <source>
        <dbReference type="Proteomes" id="UP000229600"/>
    </source>
</evidence>
<dbReference type="InterPro" id="IPR036690">
    <property type="entry name" value="Fdx_antiC-bd_sf"/>
</dbReference>
<keyword evidence="9 15" id="KW-0067">ATP-binding</keyword>
<evidence type="ECO:0000256" key="4">
    <source>
        <dbReference type="ARBA" id="ARBA00022490"/>
    </source>
</evidence>
<dbReference type="Gene3D" id="3.50.40.10">
    <property type="entry name" value="Phenylalanyl-trna Synthetase, Chain B, domain 3"/>
    <property type="match status" value="1"/>
</dbReference>
<dbReference type="SUPFAM" id="SSF50249">
    <property type="entry name" value="Nucleic acid-binding proteins"/>
    <property type="match status" value="1"/>
</dbReference>
<dbReference type="GO" id="GO:0006432">
    <property type="term" value="P:phenylalanyl-tRNA aminoacylation"/>
    <property type="evidence" value="ECO:0007669"/>
    <property type="project" value="UniProtKB-UniRule"/>
</dbReference>
<dbReference type="Gene3D" id="3.30.56.10">
    <property type="match status" value="2"/>
</dbReference>
<evidence type="ECO:0000256" key="9">
    <source>
        <dbReference type="ARBA" id="ARBA00022840"/>
    </source>
</evidence>
<dbReference type="Gene3D" id="3.30.70.380">
    <property type="entry name" value="Ferrodoxin-fold anticodon-binding domain"/>
    <property type="match status" value="1"/>
</dbReference>
<evidence type="ECO:0000259" key="18">
    <source>
        <dbReference type="PROSITE" id="PS51447"/>
    </source>
</evidence>
<dbReference type="InterPro" id="IPR005147">
    <property type="entry name" value="tRNA_synthase_B5-dom"/>
</dbReference>
<dbReference type="SMART" id="SM00874">
    <property type="entry name" value="B5"/>
    <property type="match status" value="1"/>
</dbReference>
<dbReference type="Pfam" id="PF01588">
    <property type="entry name" value="tRNA_bind"/>
    <property type="match status" value="1"/>
</dbReference>
<dbReference type="SUPFAM" id="SSF46955">
    <property type="entry name" value="Putative DNA-binding domain"/>
    <property type="match status" value="1"/>
</dbReference>
<dbReference type="FunFam" id="3.30.70.380:FF:000001">
    <property type="entry name" value="Phenylalanine--tRNA ligase beta subunit"/>
    <property type="match status" value="1"/>
</dbReference>
<dbReference type="InterPro" id="IPR002547">
    <property type="entry name" value="tRNA-bd_dom"/>
</dbReference>
<evidence type="ECO:0000256" key="14">
    <source>
        <dbReference type="ARBA" id="ARBA00049255"/>
    </source>
</evidence>
<evidence type="ECO:0000256" key="5">
    <source>
        <dbReference type="ARBA" id="ARBA00022555"/>
    </source>
</evidence>
<proteinExistence type="inferred from homology"/>
<dbReference type="CDD" id="cd00769">
    <property type="entry name" value="PheRS_beta_core"/>
    <property type="match status" value="1"/>
</dbReference>
<feature type="binding site" evidence="15">
    <location>
        <position position="473"/>
    </location>
    <ligand>
        <name>Mg(2+)</name>
        <dbReference type="ChEBI" id="CHEBI:18420"/>
        <note>shared with alpha subunit</note>
    </ligand>
</feature>
<dbReference type="InterPro" id="IPR005146">
    <property type="entry name" value="B3/B4_tRNA-bd"/>
</dbReference>
<dbReference type="Pfam" id="PF17759">
    <property type="entry name" value="tRNA_synthFbeta"/>
    <property type="match status" value="1"/>
</dbReference>
<dbReference type="EMBL" id="PCWN01000008">
    <property type="protein sequence ID" value="PIR03829.1"/>
    <property type="molecule type" value="Genomic_DNA"/>
</dbReference>
<dbReference type="SUPFAM" id="SSF55681">
    <property type="entry name" value="Class II aaRS and biotin synthetases"/>
    <property type="match status" value="1"/>
</dbReference>
<comment type="caution">
    <text evidence="20">The sequence shown here is derived from an EMBL/GenBank/DDBJ whole genome shotgun (WGS) entry which is preliminary data.</text>
</comment>
<comment type="subunit">
    <text evidence="3 15">Tetramer of two alpha and two beta subunits.</text>
</comment>
<comment type="cofactor">
    <cofactor evidence="15">
        <name>Mg(2+)</name>
        <dbReference type="ChEBI" id="CHEBI:18420"/>
    </cofactor>
    <text evidence="15">Binds 2 magnesium ions per tetramer.</text>
</comment>
<evidence type="ECO:0000256" key="6">
    <source>
        <dbReference type="ARBA" id="ARBA00022598"/>
    </source>
</evidence>
<evidence type="ECO:0000256" key="11">
    <source>
        <dbReference type="ARBA" id="ARBA00022884"/>
    </source>
</evidence>
<dbReference type="InterPro" id="IPR012340">
    <property type="entry name" value="NA-bd_OB-fold"/>
</dbReference>
<feature type="domain" description="TRNA-binding" evidence="17">
    <location>
        <begin position="41"/>
        <end position="152"/>
    </location>
</feature>
<keyword evidence="10 15" id="KW-0460">Magnesium</keyword>
<keyword evidence="13 15" id="KW-0030">Aminoacyl-tRNA synthetase</keyword>
<comment type="similarity">
    <text evidence="2 15">Belongs to the phenylalanyl-tRNA synthetase beta subunit family. Type 1 subfamily.</text>
</comment>
<evidence type="ECO:0000256" key="12">
    <source>
        <dbReference type="ARBA" id="ARBA00022917"/>
    </source>
</evidence>
<dbReference type="GO" id="GO:0004826">
    <property type="term" value="F:phenylalanine-tRNA ligase activity"/>
    <property type="evidence" value="ECO:0007669"/>
    <property type="project" value="UniProtKB-UniRule"/>
</dbReference>
<keyword evidence="8 15" id="KW-0547">Nucleotide-binding</keyword>
<dbReference type="PANTHER" id="PTHR10947:SF0">
    <property type="entry name" value="PHENYLALANINE--TRNA LIGASE BETA SUBUNIT"/>
    <property type="match status" value="1"/>
</dbReference>
<evidence type="ECO:0000259" key="19">
    <source>
        <dbReference type="PROSITE" id="PS51483"/>
    </source>
</evidence>
<dbReference type="SMART" id="SM00896">
    <property type="entry name" value="FDX-ACB"/>
    <property type="match status" value="1"/>
</dbReference>
<dbReference type="SUPFAM" id="SSF54991">
    <property type="entry name" value="Anticodon-binding domain of PheRS"/>
    <property type="match status" value="1"/>
</dbReference>
<dbReference type="GO" id="GO:0005524">
    <property type="term" value="F:ATP binding"/>
    <property type="evidence" value="ECO:0007669"/>
    <property type="project" value="UniProtKB-UniRule"/>
</dbReference>
<dbReference type="AlphaFoldDB" id="A0A2H0N4K0"/>
<protein>
    <recommendedName>
        <fullName evidence="15">Phenylalanine--tRNA ligase beta subunit</fullName>
        <ecNumber evidence="15">6.1.1.20</ecNumber>
    </recommendedName>
    <alternativeName>
        <fullName evidence="15">Phenylalanyl-tRNA synthetase beta subunit</fullName>
        <shortName evidence="15">PheRS</shortName>
    </alternativeName>
</protein>
<evidence type="ECO:0000256" key="15">
    <source>
        <dbReference type="HAMAP-Rule" id="MF_00283"/>
    </source>
</evidence>
<dbReference type="Gene3D" id="2.40.50.140">
    <property type="entry name" value="Nucleic acid-binding proteins"/>
    <property type="match status" value="1"/>
</dbReference>
<organism evidence="20 21">
    <name type="scientific">Candidatus Magasanikbacteria bacterium CG11_big_fil_rev_8_21_14_0_20_39_34</name>
    <dbReference type="NCBI Taxonomy" id="1974653"/>
    <lineage>
        <taxon>Bacteria</taxon>
        <taxon>Candidatus Magasanikiibacteriota</taxon>
    </lineage>
</organism>
<reference evidence="20 21" key="1">
    <citation type="submission" date="2017-09" db="EMBL/GenBank/DDBJ databases">
        <title>Depth-based differentiation of microbial function through sediment-hosted aquifers and enrichment of novel symbionts in the deep terrestrial subsurface.</title>
        <authorList>
            <person name="Probst A.J."/>
            <person name="Ladd B."/>
            <person name="Jarett J.K."/>
            <person name="Geller-Mcgrath D.E."/>
            <person name="Sieber C.M."/>
            <person name="Emerson J.B."/>
            <person name="Anantharaman K."/>
            <person name="Thomas B.C."/>
            <person name="Malmstrom R."/>
            <person name="Stieglmeier M."/>
            <person name="Klingl A."/>
            <person name="Woyke T."/>
            <person name="Ryan C.M."/>
            <person name="Banfield J.F."/>
        </authorList>
    </citation>
    <scope>NUCLEOTIDE SEQUENCE [LARGE SCALE GENOMIC DNA]</scope>
    <source>
        <strain evidence="20">CG11_big_fil_rev_8_21_14_0_20_39_34</strain>
    </source>
</reference>
<dbReference type="GO" id="GO:0000287">
    <property type="term" value="F:magnesium ion binding"/>
    <property type="evidence" value="ECO:0007669"/>
    <property type="project" value="UniProtKB-UniRule"/>
</dbReference>
<dbReference type="GO" id="GO:0009328">
    <property type="term" value="C:phenylalanine-tRNA ligase complex"/>
    <property type="evidence" value="ECO:0007669"/>
    <property type="project" value="TreeGrafter"/>
</dbReference>
<comment type="catalytic activity">
    <reaction evidence="14 15">
        <text>tRNA(Phe) + L-phenylalanine + ATP = L-phenylalanyl-tRNA(Phe) + AMP + diphosphate + H(+)</text>
        <dbReference type="Rhea" id="RHEA:19413"/>
        <dbReference type="Rhea" id="RHEA-COMP:9668"/>
        <dbReference type="Rhea" id="RHEA-COMP:9699"/>
        <dbReference type="ChEBI" id="CHEBI:15378"/>
        <dbReference type="ChEBI" id="CHEBI:30616"/>
        <dbReference type="ChEBI" id="CHEBI:33019"/>
        <dbReference type="ChEBI" id="CHEBI:58095"/>
        <dbReference type="ChEBI" id="CHEBI:78442"/>
        <dbReference type="ChEBI" id="CHEBI:78531"/>
        <dbReference type="ChEBI" id="CHEBI:456215"/>
        <dbReference type="EC" id="6.1.1.20"/>
    </reaction>
</comment>
<evidence type="ECO:0000256" key="16">
    <source>
        <dbReference type="PROSITE-ProRule" id="PRU00209"/>
    </source>
</evidence>
<feature type="binding site" evidence="15">
    <location>
        <position position="476"/>
    </location>
    <ligand>
        <name>Mg(2+)</name>
        <dbReference type="ChEBI" id="CHEBI:18420"/>
        <note>shared with alpha subunit</note>
    </ligand>
</feature>
<dbReference type="InterPro" id="IPR045864">
    <property type="entry name" value="aa-tRNA-synth_II/BPL/LPL"/>
</dbReference>
<feature type="domain" description="B5" evidence="19">
    <location>
        <begin position="412"/>
        <end position="489"/>
    </location>
</feature>
<dbReference type="InterPro" id="IPR009061">
    <property type="entry name" value="DNA-bd_dom_put_sf"/>
</dbReference>
<evidence type="ECO:0000256" key="8">
    <source>
        <dbReference type="ARBA" id="ARBA00022741"/>
    </source>
</evidence>
<evidence type="ECO:0000256" key="3">
    <source>
        <dbReference type="ARBA" id="ARBA00011209"/>
    </source>
</evidence>
<dbReference type="InterPro" id="IPR020825">
    <property type="entry name" value="Phe-tRNA_synthase-like_B3/B4"/>
</dbReference>
<dbReference type="InterPro" id="IPR045060">
    <property type="entry name" value="Phe-tRNA-ligase_IIc_bsu"/>
</dbReference>
<dbReference type="InterPro" id="IPR041616">
    <property type="entry name" value="PheRS_beta_core"/>
</dbReference>
<evidence type="ECO:0000256" key="1">
    <source>
        <dbReference type="ARBA" id="ARBA00004496"/>
    </source>
</evidence>
<feature type="domain" description="FDX-ACB" evidence="18">
    <location>
        <begin position="717"/>
        <end position="809"/>
    </location>
</feature>
<dbReference type="NCBIfam" id="TIGR00472">
    <property type="entry name" value="pheT_bact"/>
    <property type="match status" value="1"/>
</dbReference>
<keyword evidence="12 15" id="KW-0648">Protein biosynthesis</keyword>
<dbReference type="Proteomes" id="UP000229600">
    <property type="component" value="Unassembled WGS sequence"/>
</dbReference>
<dbReference type="InterPro" id="IPR005121">
    <property type="entry name" value="Fdx_antiC-bd"/>
</dbReference>
<dbReference type="Pfam" id="PF03147">
    <property type="entry name" value="FDX-ACB"/>
    <property type="match status" value="1"/>
</dbReference>
<name>A0A2H0N4K0_9BACT</name>
<dbReference type="InterPro" id="IPR004532">
    <property type="entry name" value="Phe-tRNA-ligase_IIc_bsu_bact"/>
</dbReference>
<keyword evidence="4 15" id="KW-0963">Cytoplasm</keyword>
<keyword evidence="11 16" id="KW-0694">RNA-binding</keyword>
<dbReference type="EC" id="6.1.1.20" evidence="15"/>
<evidence type="ECO:0000256" key="7">
    <source>
        <dbReference type="ARBA" id="ARBA00022723"/>
    </source>
</evidence>
<keyword evidence="7 15" id="KW-0479">Metal-binding</keyword>
<keyword evidence="5 16" id="KW-0820">tRNA-binding</keyword>
<dbReference type="CDD" id="cd02796">
    <property type="entry name" value="tRNA_bind_bactPheRS"/>
    <property type="match status" value="1"/>
</dbReference>
<dbReference type="Pfam" id="PF03484">
    <property type="entry name" value="B5"/>
    <property type="match status" value="1"/>
</dbReference>
<evidence type="ECO:0000259" key="17">
    <source>
        <dbReference type="PROSITE" id="PS50886"/>
    </source>
</evidence>
<accession>A0A2H0N4K0</accession>
<dbReference type="PROSITE" id="PS51447">
    <property type="entry name" value="FDX_ACB"/>
    <property type="match status" value="1"/>
</dbReference>
<dbReference type="Gene3D" id="3.30.930.10">
    <property type="entry name" value="Bira Bifunctional Protein, Domain 2"/>
    <property type="match status" value="1"/>
</dbReference>
<evidence type="ECO:0000256" key="2">
    <source>
        <dbReference type="ARBA" id="ARBA00008653"/>
    </source>
</evidence>
<dbReference type="HAMAP" id="MF_00283">
    <property type="entry name" value="Phe_tRNA_synth_beta1"/>
    <property type="match status" value="1"/>
</dbReference>
<feature type="binding site" evidence="15">
    <location>
        <position position="477"/>
    </location>
    <ligand>
        <name>Mg(2+)</name>
        <dbReference type="ChEBI" id="CHEBI:18420"/>
        <note>shared with alpha subunit</note>
    </ligand>
</feature>
<sequence length="810" mass="90730">MLVSRKWLQDYVFLPDSLDSADLANDLTIHTVEVEEVKKQSEGLDGVVVGKILSIEKHPESTKLSIAQVDVGEEKPRQILFGTLAEMHVGRRTAVALAPTILQGKEIHKIKIAGQVSEGMLCLYQELGLRSEDEPLEAPEFDKEVKLGTPVTQALGLDDVIIDIDNKSMTHRPDLWGHYGMARELSAIYRKKLEKYDPPAIREGKDIRLEVDIQKPEYCSRYMGVVMSGITIEPSPAWLQARLIAVGLRPINNIVDVTNYVMYDLGQPIHAFDTEQLGSTQDGKVEIIVRMAEEDEEIETLDGNKHILGKENLVIADSNEPIALAGIMGGQNSSVMEETTSIILEAANFAATNIRRSSMRLGVRSDSSARFEKALDPNNCELALRKAVEMIHTLCPNAKVVSNVADAKSFQLHQGPVELSLSFLQKKMGVEISEKQATDILERLGFEVKTKKDVLHVIIPTWRATKDVSIADDLIEEIARMYGYGNIDAILPNYSGAPAVKCPHKVAQRIARRVLAYENGFTETYNYSFEAPEWLERIGEDLLEYIRLENPVAKDRPLVRRHLYPNLLANVAGNLHRVDTVKLFEIGKVFHHEDPGERIHPNSSDLLPRQDTFLGIAYASKKENTPFFMVADAAREVLKSIGVDEFTIEKFSLPVDYVHNGRCAQILLDGEQVGIITEFHPIALKRLDIDYRVCIAELVLDKIVAKAGDSIHYMPIPEFPSITRDIAFVVKKEIEHDTVVKLIGEASDLIESVELFDVYSGEHVGQGSKSMAYKIVYRSKEKTLTSEEVEKEHAKVLDILEKNCKAEIRK</sequence>
<evidence type="ECO:0000256" key="13">
    <source>
        <dbReference type="ARBA" id="ARBA00023146"/>
    </source>
</evidence>
<dbReference type="PANTHER" id="PTHR10947">
    <property type="entry name" value="PHENYLALANYL-TRNA SYNTHETASE BETA CHAIN AND LEUCINE-RICH REPEAT-CONTAINING PROTEIN 47"/>
    <property type="match status" value="1"/>
</dbReference>
<keyword evidence="6 15" id="KW-0436">Ligase</keyword>
<dbReference type="GO" id="GO:0000049">
    <property type="term" value="F:tRNA binding"/>
    <property type="evidence" value="ECO:0007669"/>
    <property type="project" value="UniProtKB-UniRule"/>
</dbReference>
<dbReference type="SMART" id="SM00873">
    <property type="entry name" value="B3_4"/>
    <property type="match status" value="1"/>
</dbReference>
<evidence type="ECO:0000313" key="20">
    <source>
        <dbReference type="EMBL" id="PIR03829.1"/>
    </source>
</evidence>
<dbReference type="Pfam" id="PF03483">
    <property type="entry name" value="B3_4"/>
    <property type="match status" value="1"/>
</dbReference>